<reference evidence="3" key="2">
    <citation type="submission" date="2016-02" db="EMBL/GenBank/DDBJ databases">
        <title>Draft genome sequence of five rapidly growing Mycobacterium species.</title>
        <authorList>
            <person name="Katahira K."/>
            <person name="Gotou Y."/>
            <person name="Iida K."/>
            <person name="Ogura Y."/>
            <person name="Hayashi T."/>
        </authorList>
    </citation>
    <scope>NUCLEOTIDE SEQUENCE [LARGE SCALE GENOMIC DNA]</scope>
    <source>
        <strain evidence="3">JCM6368</strain>
    </source>
</reference>
<evidence type="ECO:0000313" key="3">
    <source>
        <dbReference type="Proteomes" id="UP000069705"/>
    </source>
</evidence>
<reference evidence="2 3" key="1">
    <citation type="journal article" date="2016" name="Genome Announc.">
        <title>Draft Genome Sequences of Five Rapidly Growing Mycobacterium Species, M. thermoresistibile, M. fortuitum subsp. acetamidolyticum, M. canariasense, M. brisbanense, and M. novocastrense.</title>
        <authorList>
            <person name="Katahira K."/>
            <person name="Ogura Y."/>
            <person name="Gotoh Y."/>
            <person name="Hayashi T."/>
        </authorList>
    </citation>
    <scope>NUCLEOTIDE SEQUENCE [LARGE SCALE GENOMIC DNA]</scope>
    <source>
        <strain evidence="2 3">JCM6368</strain>
    </source>
</reference>
<evidence type="ECO:0000313" key="2">
    <source>
        <dbReference type="EMBL" id="GAT04184.1"/>
    </source>
</evidence>
<dbReference type="Proteomes" id="UP000069705">
    <property type="component" value="Unassembled WGS sequence"/>
</dbReference>
<evidence type="ECO:0000256" key="1">
    <source>
        <dbReference type="SAM" id="Phobius"/>
    </source>
</evidence>
<protein>
    <submittedName>
        <fullName evidence="2">Uncharacterized protein</fullName>
    </submittedName>
</protein>
<keyword evidence="1" id="KW-0472">Membrane</keyword>
<name>A0A100WU86_MYCFO</name>
<gene>
    <name evidence="2" type="ORF">RMCFA_4295</name>
</gene>
<keyword evidence="1" id="KW-1133">Transmembrane helix</keyword>
<comment type="caution">
    <text evidence="2">The sequence shown here is derived from an EMBL/GenBank/DDBJ whole genome shotgun (WGS) entry which is preliminary data.</text>
</comment>
<accession>A0A100WU86</accession>
<keyword evidence="1" id="KW-0812">Transmembrane</keyword>
<dbReference type="EMBL" id="BCSZ01000038">
    <property type="protein sequence ID" value="GAT04184.1"/>
    <property type="molecule type" value="Genomic_DNA"/>
</dbReference>
<organism evidence="2 3">
    <name type="scientific">Mycolicibacterium fortuitum subsp. acetamidolyticum</name>
    <dbReference type="NCBI Taxonomy" id="144550"/>
    <lineage>
        <taxon>Bacteria</taxon>
        <taxon>Bacillati</taxon>
        <taxon>Actinomycetota</taxon>
        <taxon>Actinomycetes</taxon>
        <taxon>Mycobacteriales</taxon>
        <taxon>Mycobacteriaceae</taxon>
        <taxon>Mycolicibacterium</taxon>
    </lineage>
</organism>
<dbReference type="RefSeq" id="WP_061264550.1">
    <property type="nucleotide sequence ID" value="NZ_BCSZ01000038.1"/>
</dbReference>
<sequence>MRSNGSLRGSHFVLLAGVFALLVQLPIGVWITLSVIAGIVGVIALSIRAVEHRRTMSAAEVEQLFIGRAAEAAAAEERARTAWKQRTETLGVGNAALIDSALSALEQLSASEAARTGWLGDVDLAPDIRGIIDNFEKAHALRKVADTLSALDKPSDDDRRIVAEAKNAIANLERTASERVESIVKCAKEVHLIDKTLSDKRKEAKTAEQRAELHAKLSGMLYAIEPAPNTTAADSAIDAVMMRANAFREIMRSN</sequence>
<proteinExistence type="predicted"/>
<feature type="transmembrane region" description="Helical" evidence="1">
    <location>
        <begin position="12"/>
        <end position="45"/>
    </location>
</feature>
<dbReference type="AlphaFoldDB" id="A0A100WU86"/>